<dbReference type="EMBL" id="BAAADO010000001">
    <property type="protein sequence ID" value="GAA0482727.1"/>
    <property type="molecule type" value="Genomic_DNA"/>
</dbReference>
<feature type="compositionally biased region" description="Polar residues" evidence="1">
    <location>
        <begin position="42"/>
        <end position="53"/>
    </location>
</feature>
<dbReference type="Proteomes" id="UP001500880">
    <property type="component" value="Unassembled WGS sequence"/>
</dbReference>
<feature type="region of interest" description="Disordered" evidence="1">
    <location>
        <begin position="31"/>
        <end position="54"/>
    </location>
</feature>
<name>A0ABN1AS39_9BACI</name>
<gene>
    <name evidence="2" type="ORF">GCM10008986_04580</name>
</gene>
<reference evidence="2 3" key="1">
    <citation type="journal article" date="2019" name="Int. J. Syst. Evol. Microbiol.">
        <title>The Global Catalogue of Microorganisms (GCM) 10K type strain sequencing project: providing services to taxonomists for standard genome sequencing and annotation.</title>
        <authorList>
            <consortium name="The Broad Institute Genomics Platform"/>
            <consortium name="The Broad Institute Genome Sequencing Center for Infectious Disease"/>
            <person name="Wu L."/>
            <person name="Ma J."/>
        </authorList>
    </citation>
    <scope>NUCLEOTIDE SEQUENCE [LARGE SCALE GENOMIC DNA]</scope>
    <source>
        <strain evidence="2 3">JCM 12389</strain>
    </source>
</reference>
<evidence type="ECO:0000256" key="1">
    <source>
        <dbReference type="SAM" id="MobiDB-lite"/>
    </source>
</evidence>
<evidence type="ECO:0000313" key="2">
    <source>
        <dbReference type="EMBL" id="GAA0482727.1"/>
    </source>
</evidence>
<protein>
    <submittedName>
        <fullName evidence="2">YpjP family protein</fullName>
    </submittedName>
</protein>
<evidence type="ECO:0000313" key="3">
    <source>
        <dbReference type="Proteomes" id="UP001500880"/>
    </source>
</evidence>
<keyword evidence="3" id="KW-1185">Reference proteome</keyword>
<dbReference type="InterPro" id="IPR025616">
    <property type="entry name" value="YpjP"/>
</dbReference>
<dbReference type="Pfam" id="PF14005">
    <property type="entry name" value="YpjP"/>
    <property type="match status" value="1"/>
</dbReference>
<organism evidence="2 3">
    <name type="scientific">Salinibacillus aidingensis</name>
    <dbReference type="NCBI Taxonomy" id="237684"/>
    <lineage>
        <taxon>Bacteria</taxon>
        <taxon>Bacillati</taxon>
        <taxon>Bacillota</taxon>
        <taxon>Bacilli</taxon>
        <taxon>Bacillales</taxon>
        <taxon>Bacillaceae</taxon>
        <taxon>Salinibacillus</taxon>
    </lineage>
</organism>
<proteinExistence type="predicted"/>
<accession>A0ABN1AS39</accession>
<dbReference type="RefSeq" id="WP_343837099.1">
    <property type="nucleotide sequence ID" value="NZ_BAAADO010000001.1"/>
</dbReference>
<sequence length="209" mass="24346">MKPEIKKFLLIAITILTLGMYTPPALLEADAAESEEVDSSKTKSNNDTQTENDTITHEINDYFDLSKIPVPQADDHHTTQSALTEIAKEQTKAKLGPKIMDQVEDEFITEILPNIERAIHTLLKNINEQDIRYYGVSEEAVSGYGEKIFVLYDVRTNTEIARFDVRRENRPHEGYWFNFHYHLKEDQFEKHHNIGEIYYDKNTPPRWMS</sequence>
<comment type="caution">
    <text evidence="2">The sequence shown here is derived from an EMBL/GenBank/DDBJ whole genome shotgun (WGS) entry which is preliminary data.</text>
</comment>